<evidence type="ECO:0000313" key="10">
    <source>
        <dbReference type="EMBL" id="KAF0716720.1"/>
    </source>
</evidence>
<dbReference type="FunFam" id="3.40.50.300:FF:000289">
    <property type="entry name" value="ABC transporter G family member 31"/>
    <property type="match status" value="1"/>
</dbReference>
<dbReference type="GO" id="GO:0005524">
    <property type="term" value="F:ATP binding"/>
    <property type="evidence" value="ECO:0007669"/>
    <property type="project" value="UniProtKB-KW"/>
</dbReference>
<feature type="transmembrane region" description="Helical" evidence="8">
    <location>
        <begin position="986"/>
        <end position="1007"/>
    </location>
</feature>
<feature type="transmembrane region" description="Helical" evidence="8">
    <location>
        <begin position="540"/>
        <end position="563"/>
    </location>
</feature>
<keyword evidence="2" id="KW-0813">Transport</keyword>
<gene>
    <name evidence="10" type="ORF">As57867_002693</name>
</gene>
<dbReference type="SUPFAM" id="SSF52540">
    <property type="entry name" value="P-loop containing nucleoside triphosphate hydrolases"/>
    <property type="match status" value="2"/>
</dbReference>
<feature type="transmembrane region" description="Helical" evidence="8">
    <location>
        <begin position="336"/>
        <end position="355"/>
    </location>
</feature>
<feature type="transmembrane region" description="Helical" evidence="8">
    <location>
        <begin position="1183"/>
        <end position="1201"/>
    </location>
</feature>
<keyword evidence="4" id="KW-0547">Nucleotide-binding</keyword>
<dbReference type="InterPro" id="IPR013525">
    <property type="entry name" value="ABC2_TM"/>
</dbReference>
<dbReference type="GO" id="GO:0016020">
    <property type="term" value="C:membrane"/>
    <property type="evidence" value="ECO:0007669"/>
    <property type="project" value="UniProtKB-SubCell"/>
</dbReference>
<protein>
    <recommendedName>
        <fullName evidence="9">ABC transporter domain-containing protein</fullName>
    </recommendedName>
</protein>
<feature type="transmembrane region" description="Helical" evidence="8">
    <location>
        <begin position="955"/>
        <end position="974"/>
    </location>
</feature>
<dbReference type="Pfam" id="PF00005">
    <property type="entry name" value="ABC_tran"/>
    <property type="match status" value="2"/>
</dbReference>
<feature type="transmembrane region" description="Helical" evidence="8">
    <location>
        <begin position="1028"/>
        <end position="1052"/>
    </location>
</feature>
<evidence type="ECO:0000256" key="5">
    <source>
        <dbReference type="ARBA" id="ARBA00022840"/>
    </source>
</evidence>
<dbReference type="InterPro" id="IPR003439">
    <property type="entry name" value="ABC_transporter-like_ATP-bd"/>
</dbReference>
<dbReference type="InterPro" id="IPR027417">
    <property type="entry name" value="P-loop_NTPase"/>
</dbReference>
<dbReference type="Pfam" id="PF01061">
    <property type="entry name" value="ABC2_membrane"/>
    <property type="match status" value="2"/>
</dbReference>
<feature type="domain" description="ABC transporter" evidence="9">
    <location>
        <begin position="617"/>
        <end position="860"/>
    </location>
</feature>
<feature type="transmembrane region" description="Helical" evidence="8">
    <location>
        <begin position="391"/>
        <end position="411"/>
    </location>
</feature>
<proteinExistence type="predicted"/>
<keyword evidence="5" id="KW-0067">ATP-binding</keyword>
<dbReference type="InterPro" id="IPR003593">
    <property type="entry name" value="AAA+_ATPase"/>
</dbReference>
<feature type="transmembrane region" description="Helical" evidence="8">
    <location>
        <begin position="306"/>
        <end position="324"/>
    </location>
</feature>
<dbReference type="OrthoDB" id="66620at2759"/>
<dbReference type="PANTHER" id="PTHR19241">
    <property type="entry name" value="ATP-BINDING CASSETTE TRANSPORTER"/>
    <property type="match status" value="1"/>
</dbReference>
<accession>A0A6A4ZTA0</accession>
<keyword evidence="6 8" id="KW-1133">Transmembrane helix</keyword>
<feature type="transmembrane region" description="Helical" evidence="8">
    <location>
        <begin position="1064"/>
        <end position="1086"/>
    </location>
</feature>
<feature type="non-terminal residue" evidence="10">
    <location>
        <position position="1"/>
    </location>
</feature>
<dbReference type="InterPro" id="IPR034003">
    <property type="entry name" value="ABCG_PDR_2"/>
</dbReference>
<dbReference type="AlphaFoldDB" id="A0A6A4ZTA0"/>
<evidence type="ECO:0000256" key="4">
    <source>
        <dbReference type="ARBA" id="ARBA00022741"/>
    </source>
</evidence>
<feature type="transmembrane region" description="Helical" evidence="8">
    <location>
        <begin position="1093"/>
        <end position="1113"/>
    </location>
</feature>
<dbReference type="PROSITE" id="PS00211">
    <property type="entry name" value="ABC_TRANSPORTER_1"/>
    <property type="match status" value="2"/>
</dbReference>
<keyword evidence="3 8" id="KW-0812">Transmembrane</keyword>
<keyword evidence="7 8" id="KW-0472">Membrane</keyword>
<dbReference type="PROSITE" id="PS50893">
    <property type="entry name" value="ABC_TRANSPORTER_2"/>
    <property type="match status" value="1"/>
</dbReference>
<dbReference type="Gene3D" id="3.40.50.300">
    <property type="entry name" value="P-loop containing nucleotide triphosphate hydrolases"/>
    <property type="match status" value="2"/>
</dbReference>
<evidence type="ECO:0000259" key="9">
    <source>
        <dbReference type="PROSITE" id="PS50893"/>
    </source>
</evidence>
<feature type="transmembrane region" description="Helical" evidence="8">
    <location>
        <begin position="418"/>
        <end position="435"/>
    </location>
</feature>
<dbReference type="InterPro" id="IPR017871">
    <property type="entry name" value="ABC_transporter-like_CS"/>
</dbReference>
<feature type="transmembrane region" description="Helical" evidence="8">
    <location>
        <begin position="447"/>
        <end position="469"/>
    </location>
</feature>
<reference evidence="10" key="1">
    <citation type="submission" date="2019-06" db="EMBL/GenBank/DDBJ databases">
        <title>Genomics analysis of Aphanomyces spp. identifies a new class of oomycete effector associated with host adaptation.</title>
        <authorList>
            <person name="Gaulin E."/>
        </authorList>
    </citation>
    <scope>NUCLEOTIDE SEQUENCE</scope>
    <source>
        <strain evidence="10">CBS 578.67</strain>
    </source>
</reference>
<evidence type="ECO:0000256" key="3">
    <source>
        <dbReference type="ARBA" id="ARBA00022692"/>
    </source>
</evidence>
<evidence type="ECO:0000256" key="7">
    <source>
        <dbReference type="ARBA" id="ARBA00023136"/>
    </source>
</evidence>
<dbReference type="GO" id="GO:0016887">
    <property type="term" value="F:ATP hydrolysis activity"/>
    <property type="evidence" value="ECO:0007669"/>
    <property type="project" value="InterPro"/>
</dbReference>
<sequence>LKHLAGILHVKGKEELLGSVTYNGCKPDQVDLGSLAAYVQQMDNHFSTLTVKETFEFAHKCLVGIVDPNDPLAINEEHMVDILISVFGLTECADTIIGDDMVRGVSGGQKRRVTVGEMMTGRATTLLLDEFSNGLDASTTYDIAKAVRTMAEVLEKTVVMTMLQPPPEVYDLFDNILVLNKGEIVYNGPRTDLPSYFESIGYVCPPRKDIADFVQEVTTNFGARYISPTALSKRPITAAEFAARFRESSIAASLMRELTEPDKYSWNQLKASSSQVALGYSDCLRVVLGRTWKASIRDARFNRSRLAQALVLGTIVGTVFLDIGRNQDPLQESKVVPIKVSLFFLAIMFQALATLSAIEAGIARRAVLYKQSAFHFFHISTYSISEAIMELLWTIPQVLLFSATSYFGVGLHNSAGSFLTYVVVLYLSAITYAQFFKFFTSISPDAVLAKVLSMFGFFLHIVFSGYILPEARIPSAWIWLFWFNPLAWALRALTQNEFLAATPLFDTKLPVTKLPNGTVITARLGDVALKAYGMSTNSDYIWGGILFLAGSFLLLLTLTTLAYKYVRIRQAFSSVPDDKPIDDKENSTTPDETVVMDIKMQAGGRGINSLAFTPVTLSFSDLYYTIEVGKGKDKTTRQLLKGIHGCFEPGTLTALMGSTGAGKTTLMDVIAGRKTAGKIEGEMFVNGYALNRQAFNGVSGYCEQTDMHETTSTVREAFLFSAALRLPNDTTAGQRAGFVDDILDVLELNAKANMQYLTLSQGERKRVTIGVELLSNPSILFLDEPTTGLDSRAATIVMECVKRIAQSGRTVVCTIHQPSTVLFELFDKLLLLKTGGQMVFFGDLGHESSNLLGYFEGFDGLDPMAPRENPATYMLNCIGAGTGEAKIDIDFASAYIESQLGVENAALVARWSQPNGIKLMSDQAFMLPLGRQVALLFTRQWNMYWRSPSYNVSRAVLMVIVPLIFGSCFSGMQLQTSMDIVSQMSLIFMGTSFICIAMLTTAIPFTSRNRGVYYREKLSAMYSPMANALAMMSVELIYSVLLSVLFFNSFYWLCGLSTSSEAWVWFWLSLATSMALWSYIGHLLVYSMPTMQIAVLLAGGLGSLLFVFSGFMIDGNTLSKGWQWMYWISPMHYMLEIMIMAQFDSQTKFVVDTLTKSPVAINQFVVKFFNGAFSFSNAGRDLGLLWVIVLVVQLLVLRCMAKVNHMTR</sequence>
<dbReference type="GO" id="GO:0140359">
    <property type="term" value="F:ABC-type transporter activity"/>
    <property type="evidence" value="ECO:0007669"/>
    <property type="project" value="InterPro"/>
</dbReference>
<comment type="subcellular location">
    <subcellularLocation>
        <location evidence="1">Membrane</location>
        <topology evidence="1">Multi-pass membrane protein</topology>
    </subcellularLocation>
</comment>
<name>A0A6A4ZTA0_9STRA</name>
<evidence type="ECO:0000256" key="1">
    <source>
        <dbReference type="ARBA" id="ARBA00004141"/>
    </source>
</evidence>
<dbReference type="CDD" id="cd03232">
    <property type="entry name" value="ABCG_PDR_domain2"/>
    <property type="match status" value="1"/>
</dbReference>
<evidence type="ECO:0000256" key="2">
    <source>
        <dbReference type="ARBA" id="ARBA00022448"/>
    </source>
</evidence>
<dbReference type="SMART" id="SM00382">
    <property type="entry name" value="AAA"/>
    <property type="match status" value="1"/>
</dbReference>
<comment type="caution">
    <text evidence="10">The sequence shown here is derived from an EMBL/GenBank/DDBJ whole genome shotgun (WGS) entry which is preliminary data.</text>
</comment>
<organism evidence="10">
    <name type="scientific">Aphanomyces stellatus</name>
    <dbReference type="NCBI Taxonomy" id="120398"/>
    <lineage>
        <taxon>Eukaryota</taxon>
        <taxon>Sar</taxon>
        <taxon>Stramenopiles</taxon>
        <taxon>Oomycota</taxon>
        <taxon>Saprolegniomycetes</taxon>
        <taxon>Saprolegniales</taxon>
        <taxon>Verrucalvaceae</taxon>
        <taxon>Aphanomyces</taxon>
    </lineage>
</organism>
<dbReference type="EMBL" id="VJMH01000361">
    <property type="protein sequence ID" value="KAF0716720.1"/>
    <property type="molecule type" value="Genomic_DNA"/>
</dbReference>
<evidence type="ECO:0000256" key="6">
    <source>
        <dbReference type="ARBA" id="ARBA00022989"/>
    </source>
</evidence>
<feature type="transmembrane region" description="Helical" evidence="8">
    <location>
        <begin position="476"/>
        <end position="494"/>
    </location>
</feature>
<evidence type="ECO:0000256" key="8">
    <source>
        <dbReference type="SAM" id="Phobius"/>
    </source>
</evidence>